<dbReference type="Pfam" id="PF12869">
    <property type="entry name" value="tRNA_anti-like"/>
    <property type="match status" value="1"/>
</dbReference>
<dbReference type="RefSeq" id="WP_386093956.1">
    <property type="nucleotide sequence ID" value="NZ_JBHUOZ010000001.1"/>
</dbReference>
<evidence type="ECO:0000256" key="1">
    <source>
        <dbReference type="SAM" id="Phobius"/>
    </source>
</evidence>
<comment type="caution">
    <text evidence="2">The sequence shown here is derived from an EMBL/GenBank/DDBJ whole genome shotgun (WGS) entry which is preliminary data.</text>
</comment>
<keyword evidence="1" id="KW-0472">Membrane</keyword>
<keyword evidence="3" id="KW-1185">Reference proteome</keyword>
<sequence length="140" mass="15506">MKRKWWLYLIVLVIVSAAIYTWKEYNRKPPDLMYSTADAIVKAEALAAAFETDEAVANEKYLGKIIEVDGVIINVNATQSPVHIVIGNEDSMHNVGISLAGSKQNIHELKNGMTITARGECTGFLMDVELNNAVIIKTKQ</sequence>
<dbReference type="EMBL" id="JBHUOZ010000001">
    <property type="protein sequence ID" value="MFD2918219.1"/>
    <property type="molecule type" value="Genomic_DNA"/>
</dbReference>
<gene>
    <name evidence="2" type="ORF">ACFS6H_00780</name>
</gene>
<accession>A0ABW5ZYW2</accession>
<keyword evidence="1" id="KW-0812">Transmembrane</keyword>
<dbReference type="InterPro" id="IPR024422">
    <property type="entry name" value="Protein_unknown_function_OB"/>
</dbReference>
<dbReference type="Proteomes" id="UP001597511">
    <property type="component" value="Unassembled WGS sequence"/>
</dbReference>
<proteinExistence type="predicted"/>
<feature type="transmembrane region" description="Helical" evidence="1">
    <location>
        <begin position="6"/>
        <end position="22"/>
    </location>
</feature>
<keyword evidence="1" id="KW-1133">Transmembrane helix</keyword>
<evidence type="ECO:0000313" key="3">
    <source>
        <dbReference type="Proteomes" id="UP001597511"/>
    </source>
</evidence>
<evidence type="ECO:0000313" key="2">
    <source>
        <dbReference type="EMBL" id="MFD2918219.1"/>
    </source>
</evidence>
<name>A0ABW5ZYW2_9BACT</name>
<protein>
    <recommendedName>
        <fullName evidence="4">tRNA_anti-like</fullName>
    </recommendedName>
</protein>
<organism evidence="2 3">
    <name type="scientific">Terrimonas rubra</name>
    <dbReference type="NCBI Taxonomy" id="1035890"/>
    <lineage>
        <taxon>Bacteria</taxon>
        <taxon>Pseudomonadati</taxon>
        <taxon>Bacteroidota</taxon>
        <taxon>Chitinophagia</taxon>
        <taxon>Chitinophagales</taxon>
        <taxon>Chitinophagaceae</taxon>
        <taxon>Terrimonas</taxon>
    </lineage>
</organism>
<reference evidence="3" key="1">
    <citation type="journal article" date="2019" name="Int. J. Syst. Evol. Microbiol.">
        <title>The Global Catalogue of Microorganisms (GCM) 10K type strain sequencing project: providing services to taxonomists for standard genome sequencing and annotation.</title>
        <authorList>
            <consortium name="The Broad Institute Genomics Platform"/>
            <consortium name="The Broad Institute Genome Sequencing Center for Infectious Disease"/>
            <person name="Wu L."/>
            <person name="Ma J."/>
        </authorList>
    </citation>
    <scope>NUCLEOTIDE SEQUENCE [LARGE SCALE GENOMIC DNA]</scope>
    <source>
        <strain evidence="3">KCTC 23299</strain>
    </source>
</reference>
<evidence type="ECO:0008006" key="4">
    <source>
        <dbReference type="Google" id="ProtNLM"/>
    </source>
</evidence>